<dbReference type="InterPro" id="IPR036567">
    <property type="entry name" value="RHF-like"/>
</dbReference>
<name>A0ABP8SSW0_9ACTN</name>
<proteinExistence type="predicted"/>
<keyword evidence="3" id="KW-1185">Reference proteome</keyword>
<feature type="compositionally biased region" description="Basic and acidic residues" evidence="1">
    <location>
        <begin position="131"/>
        <end position="149"/>
    </location>
</feature>
<sequence length="177" mass="19612">MGLINREKGQRDEPLLTPYDRFRPRRGWGSAMSAVANPATVAECLRVGAGFAQGDRNWIAEQFATLDARLAGFHADATELEVSVKDREARGQKVTLECWVAGRQKIVTTSTEEDLHAALNDVRDDLRRRLNDAKTRQEPRSNKHLRDNGQPEGVPAQAGERDELPAAEPARADAETV</sequence>
<evidence type="ECO:0008006" key="4">
    <source>
        <dbReference type="Google" id="ProtNLM"/>
    </source>
</evidence>
<dbReference type="Gene3D" id="3.30.160.100">
    <property type="entry name" value="Ribosome hibernation promotion factor-like"/>
    <property type="match status" value="1"/>
</dbReference>
<evidence type="ECO:0000256" key="1">
    <source>
        <dbReference type="SAM" id="MobiDB-lite"/>
    </source>
</evidence>
<comment type="caution">
    <text evidence="2">The sequence shown here is derived from an EMBL/GenBank/DDBJ whole genome shotgun (WGS) entry which is preliminary data.</text>
</comment>
<evidence type="ECO:0000313" key="3">
    <source>
        <dbReference type="Proteomes" id="UP001500307"/>
    </source>
</evidence>
<reference evidence="3" key="1">
    <citation type="journal article" date="2019" name="Int. J. Syst. Evol. Microbiol.">
        <title>The Global Catalogue of Microorganisms (GCM) 10K type strain sequencing project: providing services to taxonomists for standard genome sequencing and annotation.</title>
        <authorList>
            <consortium name="The Broad Institute Genomics Platform"/>
            <consortium name="The Broad Institute Genome Sequencing Center for Infectious Disease"/>
            <person name="Wu L."/>
            <person name="Ma J."/>
        </authorList>
    </citation>
    <scope>NUCLEOTIDE SEQUENCE [LARGE SCALE GENOMIC DNA]</scope>
    <source>
        <strain evidence="3">JCM 3175</strain>
    </source>
</reference>
<dbReference type="InterPro" id="IPR003489">
    <property type="entry name" value="RHF/RaiA"/>
</dbReference>
<organism evidence="2 3">
    <name type="scientific">Micromonospora coerulea</name>
    <dbReference type="NCBI Taxonomy" id="47856"/>
    <lineage>
        <taxon>Bacteria</taxon>
        <taxon>Bacillati</taxon>
        <taxon>Actinomycetota</taxon>
        <taxon>Actinomycetes</taxon>
        <taxon>Micromonosporales</taxon>
        <taxon>Micromonosporaceae</taxon>
        <taxon>Micromonospora</taxon>
    </lineage>
</organism>
<protein>
    <recommendedName>
        <fullName evidence="4">HPF/RaiA family ribosome-associated protein</fullName>
    </recommendedName>
</protein>
<dbReference type="SUPFAM" id="SSF69754">
    <property type="entry name" value="Ribosome binding protein Y (YfiA homologue)"/>
    <property type="match status" value="1"/>
</dbReference>
<feature type="compositionally biased region" description="Basic and acidic residues" evidence="1">
    <location>
        <begin position="159"/>
        <end position="177"/>
    </location>
</feature>
<accession>A0ABP8SSW0</accession>
<dbReference type="Proteomes" id="UP001500307">
    <property type="component" value="Unassembled WGS sequence"/>
</dbReference>
<dbReference type="Pfam" id="PF02482">
    <property type="entry name" value="Ribosomal_S30AE"/>
    <property type="match status" value="1"/>
</dbReference>
<gene>
    <name evidence="2" type="ORF">GCM10023176_38650</name>
</gene>
<dbReference type="EMBL" id="BAABGU010000021">
    <property type="protein sequence ID" value="GAA4573504.1"/>
    <property type="molecule type" value="Genomic_DNA"/>
</dbReference>
<feature type="region of interest" description="Disordered" evidence="1">
    <location>
        <begin position="131"/>
        <end position="177"/>
    </location>
</feature>
<evidence type="ECO:0000313" key="2">
    <source>
        <dbReference type="EMBL" id="GAA4573504.1"/>
    </source>
</evidence>